<dbReference type="OrthoDB" id="9799367at2"/>
<dbReference type="InterPro" id="IPR012338">
    <property type="entry name" value="Beta-lactam/transpept-like"/>
</dbReference>
<dbReference type="EMBL" id="WNKX01000031">
    <property type="protein sequence ID" value="MTW14006.1"/>
    <property type="molecule type" value="Genomic_DNA"/>
</dbReference>
<dbReference type="PANTHER" id="PTHR46825">
    <property type="entry name" value="D-ALANYL-D-ALANINE-CARBOXYPEPTIDASE/ENDOPEPTIDASE AMPH"/>
    <property type="match status" value="1"/>
</dbReference>
<reference evidence="3 4" key="1">
    <citation type="submission" date="2019-11" db="EMBL/GenBank/DDBJ databases">
        <title>Type strains purchased from KCTC, JCM and DSMZ.</title>
        <authorList>
            <person name="Lu H."/>
        </authorList>
    </citation>
    <scope>NUCLEOTIDE SEQUENCE [LARGE SCALE GENOMIC DNA]</scope>
    <source>
        <strain evidence="3 4">JCM 31587</strain>
    </source>
</reference>
<sequence length="451" mass="49353">MKSLFFAALVLAGAAHAEAPLDERIDKALKPMFRADAPGATVIVMKDGAPVFRKAYGLADVDKNMPMQPEMQLRLGSITKQFTAVAILMLAEQGKLSLQDDVTRFLPDYPSAGKHITIERLLQHTAGIPNYTAMMTFGLSSDRERSVQQMIDYFKDERLDFEPGERWSYSNSGYILLGAVIEKVSGTTYADFMAKNIFEPLGMQDTAYEGHERSAKRRVAGYREGFLSGYRQAEKVSMTQPYAAGALVSTVDDLARWDEAISSGKLLNAESWRQAFTPCPLPNGVKCSYGLGWQLGTMRGHRIVAHAGDIPGFNAEAIRLPDDKVFVAVLGNSNRNMLNTDKVAFTAAAIAVGDPFPPQKTIPMTKLAMTAFVGTFRLSESGIRTISFDGGGLRFERKGRRPAGLRPYGVDKFFVEGSLTTLDFMRGPDGAVTGFTLHGTSGDESAERIVN</sequence>
<dbReference type="PANTHER" id="PTHR46825:SF9">
    <property type="entry name" value="BETA-LACTAMASE-RELATED DOMAIN-CONTAINING PROTEIN"/>
    <property type="match status" value="1"/>
</dbReference>
<name>A0A6L6QQP0_9BURK</name>
<proteinExistence type="predicted"/>
<keyword evidence="3" id="KW-0378">Hydrolase</keyword>
<evidence type="ECO:0000259" key="2">
    <source>
        <dbReference type="Pfam" id="PF00144"/>
    </source>
</evidence>
<protein>
    <submittedName>
        <fullName evidence="3">Serine hydrolase</fullName>
    </submittedName>
</protein>
<organism evidence="3 4">
    <name type="scientific">Massilia eburnea</name>
    <dbReference type="NCBI Taxonomy" id="1776165"/>
    <lineage>
        <taxon>Bacteria</taxon>
        <taxon>Pseudomonadati</taxon>
        <taxon>Pseudomonadota</taxon>
        <taxon>Betaproteobacteria</taxon>
        <taxon>Burkholderiales</taxon>
        <taxon>Oxalobacteraceae</taxon>
        <taxon>Telluria group</taxon>
        <taxon>Massilia</taxon>
    </lineage>
</organism>
<comment type="caution">
    <text evidence="3">The sequence shown here is derived from an EMBL/GenBank/DDBJ whole genome shotgun (WGS) entry which is preliminary data.</text>
</comment>
<evidence type="ECO:0000313" key="3">
    <source>
        <dbReference type="EMBL" id="MTW14006.1"/>
    </source>
</evidence>
<gene>
    <name evidence="3" type="ORF">GM658_25665</name>
</gene>
<dbReference type="GO" id="GO:0016787">
    <property type="term" value="F:hydrolase activity"/>
    <property type="evidence" value="ECO:0007669"/>
    <property type="project" value="UniProtKB-KW"/>
</dbReference>
<dbReference type="RefSeq" id="WP_155456912.1">
    <property type="nucleotide sequence ID" value="NZ_WNKX01000031.1"/>
</dbReference>
<dbReference type="Gene3D" id="3.40.710.10">
    <property type="entry name" value="DD-peptidase/beta-lactamase superfamily"/>
    <property type="match status" value="1"/>
</dbReference>
<evidence type="ECO:0000256" key="1">
    <source>
        <dbReference type="SAM" id="SignalP"/>
    </source>
</evidence>
<accession>A0A6L6QQP0</accession>
<feature type="signal peptide" evidence="1">
    <location>
        <begin position="1"/>
        <end position="17"/>
    </location>
</feature>
<dbReference type="SUPFAM" id="SSF56601">
    <property type="entry name" value="beta-lactamase/transpeptidase-like"/>
    <property type="match status" value="1"/>
</dbReference>
<dbReference type="InterPro" id="IPR001466">
    <property type="entry name" value="Beta-lactam-related"/>
</dbReference>
<keyword evidence="4" id="KW-1185">Reference proteome</keyword>
<dbReference type="InterPro" id="IPR050491">
    <property type="entry name" value="AmpC-like"/>
</dbReference>
<feature type="chain" id="PRO_5026713396" evidence="1">
    <location>
        <begin position="18"/>
        <end position="451"/>
    </location>
</feature>
<feature type="domain" description="Beta-lactamase-related" evidence="2">
    <location>
        <begin position="34"/>
        <end position="336"/>
    </location>
</feature>
<keyword evidence="1" id="KW-0732">Signal</keyword>
<dbReference type="Proteomes" id="UP000472320">
    <property type="component" value="Unassembled WGS sequence"/>
</dbReference>
<evidence type="ECO:0000313" key="4">
    <source>
        <dbReference type="Proteomes" id="UP000472320"/>
    </source>
</evidence>
<dbReference type="AlphaFoldDB" id="A0A6L6QQP0"/>
<dbReference type="Pfam" id="PF00144">
    <property type="entry name" value="Beta-lactamase"/>
    <property type="match status" value="1"/>
</dbReference>